<dbReference type="Gene3D" id="1.25.40.10">
    <property type="entry name" value="Tetratricopeptide repeat domain"/>
    <property type="match status" value="1"/>
</dbReference>
<organism evidence="2 3">
    <name type="scientific">Bailinhaonella thermotolerans</name>
    <dbReference type="NCBI Taxonomy" id="1070861"/>
    <lineage>
        <taxon>Bacteria</taxon>
        <taxon>Bacillati</taxon>
        <taxon>Actinomycetota</taxon>
        <taxon>Actinomycetes</taxon>
        <taxon>Streptosporangiales</taxon>
        <taxon>Streptosporangiaceae</taxon>
        <taxon>Bailinhaonella</taxon>
    </lineage>
</organism>
<keyword evidence="3" id="KW-1185">Reference proteome</keyword>
<dbReference type="InterPro" id="IPR033396">
    <property type="entry name" value="DUF5107"/>
</dbReference>
<dbReference type="SUPFAM" id="SSF48452">
    <property type="entry name" value="TPR-like"/>
    <property type="match status" value="1"/>
</dbReference>
<gene>
    <name evidence="2" type="ORF">D5H75_24515</name>
</gene>
<sequence>MLRLSSIVIPVAPLGPENPLPPLRTLPDPRGGLEISAADAEMAENLAYGHARSLLPYTFQDGYGREREERELKTAVLDNGILRAEFLLEWGGRLRSLVHVPTGRELLHVPPFLQLANLGLRNAWFPGGVEWNLGTFGHTALACSPVHAVRLTRPDGVPVLRMYEWERMRRLVYQIDACLPLGSPVLLVHVKVLNPFTEAAPLYWWSNAAVPQTPGSRVLAPASQAYHFSYDGRLRRVPVPYWRDGDQSYPARHERAADFFYEIPEGERHWIAAVDESGAGLAQVSTAALRGRKTFRWGEGDAGRNWQDWLSGPGRPYLEIQAGLTRTQLEHVRLAPRSSRSWTEAYGLVTVPRAHEPWADAVPSAAAAIEDLIPRERLEAEHAAAVRLAGAPPEETLHVGTGWGALERKALGRGRALTLPATPFTDASIGRDQQSWLALVRKGTMPTPAPSLPPSSYTVGPTWRALLEKCVATHGPTWFTLLHLGVNLYHDGDAEGARAAWEGSLDCAENAWALRNLAVLEEDPGRAADLYVRAHALSPRLRPLTIETLVALLAAGRPDRALALVDRLGRDDRWHGRVRMLECRAAMRAGDLARAKRILDDSLIIDDLREGEDSLDELWWEYREHVEPGTGGERARDENLLPCLYRFSVKQY</sequence>
<dbReference type="OrthoDB" id="174931at2"/>
<protein>
    <submittedName>
        <fullName evidence="2">DUF5107 domain-containing protein</fullName>
    </submittedName>
</protein>
<evidence type="ECO:0000313" key="3">
    <source>
        <dbReference type="Proteomes" id="UP000265768"/>
    </source>
</evidence>
<name>A0A3A4AMB0_9ACTN</name>
<dbReference type="Pfam" id="PF17128">
    <property type="entry name" value="DUF5107"/>
    <property type="match status" value="1"/>
</dbReference>
<dbReference type="AlphaFoldDB" id="A0A3A4AMB0"/>
<dbReference type="Proteomes" id="UP000265768">
    <property type="component" value="Unassembled WGS sequence"/>
</dbReference>
<dbReference type="RefSeq" id="WP_119928871.1">
    <property type="nucleotide sequence ID" value="NZ_QZEY01000010.1"/>
</dbReference>
<dbReference type="InterPro" id="IPR011990">
    <property type="entry name" value="TPR-like_helical_dom_sf"/>
</dbReference>
<evidence type="ECO:0000313" key="2">
    <source>
        <dbReference type="EMBL" id="RJL30091.1"/>
    </source>
</evidence>
<proteinExistence type="predicted"/>
<reference evidence="2 3" key="1">
    <citation type="submission" date="2018-09" db="EMBL/GenBank/DDBJ databases">
        <title>YIM 75507 draft genome.</title>
        <authorList>
            <person name="Tang S."/>
            <person name="Feng Y."/>
        </authorList>
    </citation>
    <scope>NUCLEOTIDE SEQUENCE [LARGE SCALE GENOMIC DNA]</scope>
    <source>
        <strain evidence="2 3">YIM 75507</strain>
    </source>
</reference>
<dbReference type="Pfam" id="PF14559">
    <property type="entry name" value="TPR_19"/>
    <property type="match status" value="1"/>
</dbReference>
<dbReference type="EMBL" id="QZEY01000010">
    <property type="protein sequence ID" value="RJL30091.1"/>
    <property type="molecule type" value="Genomic_DNA"/>
</dbReference>
<evidence type="ECO:0000259" key="1">
    <source>
        <dbReference type="Pfam" id="PF17128"/>
    </source>
</evidence>
<comment type="caution">
    <text evidence="2">The sequence shown here is derived from an EMBL/GenBank/DDBJ whole genome shotgun (WGS) entry which is preliminary data.</text>
</comment>
<accession>A0A3A4AMB0</accession>
<feature type="domain" description="DUF5107" evidence="1">
    <location>
        <begin position="53"/>
        <end position="333"/>
    </location>
</feature>